<feature type="domain" description="Major facilitator superfamily (MFS) profile" evidence="7">
    <location>
        <begin position="14"/>
        <end position="397"/>
    </location>
</feature>
<accession>A0A2N5GNA3</accession>
<dbReference type="OrthoDB" id="9793283at2"/>
<evidence type="ECO:0000313" key="10">
    <source>
        <dbReference type="Proteomes" id="UP000234951"/>
    </source>
</evidence>
<proteinExistence type="predicted"/>
<dbReference type="GO" id="GO:0022857">
    <property type="term" value="F:transmembrane transporter activity"/>
    <property type="evidence" value="ECO:0007669"/>
    <property type="project" value="InterPro"/>
</dbReference>
<evidence type="ECO:0000256" key="6">
    <source>
        <dbReference type="SAM" id="Phobius"/>
    </source>
</evidence>
<dbReference type="PANTHER" id="PTHR23504:SF115">
    <property type="entry name" value="MULTIDRUG RESISTANCE PROTEIN 2"/>
    <property type="match status" value="1"/>
</dbReference>
<reference evidence="9 11" key="2">
    <citation type="submission" date="2017-12" db="EMBL/GenBank/DDBJ databases">
        <title>Comparative Functional Genomics of Dry Heat Resistant strains isolated from the Viking Spacecraft.</title>
        <authorList>
            <person name="Seuylemezian A."/>
            <person name="Cooper K."/>
            <person name="Vaishampayan P."/>
        </authorList>
    </citation>
    <scope>NUCLEOTIDE SEQUENCE [LARGE SCALE GENOMIC DNA]</scope>
    <source>
        <strain evidence="9 11">ATCC 29669</strain>
    </source>
</reference>
<dbReference type="Pfam" id="PF07690">
    <property type="entry name" value="MFS_1"/>
    <property type="match status" value="1"/>
</dbReference>
<keyword evidence="2" id="KW-0813">Transport</keyword>
<evidence type="ECO:0000259" key="7">
    <source>
        <dbReference type="PROSITE" id="PS50850"/>
    </source>
</evidence>
<dbReference type="SUPFAM" id="SSF103473">
    <property type="entry name" value="MFS general substrate transporter"/>
    <property type="match status" value="1"/>
</dbReference>
<feature type="transmembrane region" description="Helical" evidence="6">
    <location>
        <begin position="167"/>
        <end position="187"/>
    </location>
</feature>
<comment type="caution">
    <text evidence="8">The sequence shown here is derived from an EMBL/GenBank/DDBJ whole genome shotgun (WGS) entry which is preliminary data.</text>
</comment>
<dbReference type="InterPro" id="IPR020846">
    <property type="entry name" value="MFS_dom"/>
</dbReference>
<comment type="subcellular location">
    <subcellularLocation>
        <location evidence="1">Cell membrane</location>
        <topology evidence="1">Multi-pass membrane protein</topology>
    </subcellularLocation>
</comment>
<keyword evidence="11" id="KW-1185">Reference proteome</keyword>
<feature type="transmembrane region" description="Helical" evidence="6">
    <location>
        <begin position="45"/>
        <end position="68"/>
    </location>
</feature>
<keyword evidence="3 6" id="KW-0812">Transmembrane</keyword>
<dbReference type="RefSeq" id="WP_101576805.1">
    <property type="nucleotide sequence ID" value="NZ_PGVA01000016.1"/>
</dbReference>
<feature type="transmembrane region" description="Helical" evidence="6">
    <location>
        <begin position="373"/>
        <end position="393"/>
    </location>
</feature>
<feature type="transmembrane region" description="Helical" evidence="6">
    <location>
        <begin position="80"/>
        <end position="98"/>
    </location>
</feature>
<organism evidence="8 10">
    <name type="scientific">Bacillus canaveralius</name>
    <dbReference type="NCBI Taxonomy" id="1403243"/>
    <lineage>
        <taxon>Bacteria</taxon>
        <taxon>Bacillati</taxon>
        <taxon>Bacillota</taxon>
        <taxon>Bacilli</taxon>
        <taxon>Bacillales</taxon>
        <taxon>Bacillaceae</taxon>
        <taxon>Bacillus</taxon>
    </lineage>
</organism>
<evidence type="ECO:0000313" key="9">
    <source>
        <dbReference type="EMBL" id="PLR96429.1"/>
    </source>
</evidence>
<dbReference type="PANTHER" id="PTHR23504">
    <property type="entry name" value="MAJOR FACILITATOR SUPERFAMILY DOMAIN-CONTAINING PROTEIN 10"/>
    <property type="match status" value="1"/>
</dbReference>
<name>A0A2N5GNA3_9BACI</name>
<dbReference type="Proteomes" id="UP000234951">
    <property type="component" value="Unassembled WGS sequence"/>
</dbReference>
<evidence type="ECO:0000256" key="4">
    <source>
        <dbReference type="ARBA" id="ARBA00022989"/>
    </source>
</evidence>
<reference evidence="8 10" key="1">
    <citation type="submission" date="2017-11" db="EMBL/GenBank/DDBJ databases">
        <title>Comparitive Functional Genomics of Dry Heat Resistant strains isolated from the Viking Spacecraft.</title>
        <authorList>
            <person name="Seuylemezian A."/>
            <person name="Cooper K."/>
            <person name="Vaishampayan P."/>
        </authorList>
    </citation>
    <scope>NUCLEOTIDE SEQUENCE [LARGE SCALE GENOMIC DNA]</scope>
    <source>
        <strain evidence="8 10">M4.6</strain>
    </source>
</reference>
<dbReference type="GO" id="GO:0005886">
    <property type="term" value="C:plasma membrane"/>
    <property type="evidence" value="ECO:0007669"/>
    <property type="project" value="UniProtKB-SubCell"/>
</dbReference>
<dbReference type="InterPro" id="IPR036259">
    <property type="entry name" value="MFS_trans_sf"/>
</dbReference>
<feature type="transmembrane region" description="Helical" evidence="6">
    <location>
        <begin position="15"/>
        <end position="39"/>
    </location>
</feature>
<evidence type="ECO:0000313" key="8">
    <source>
        <dbReference type="EMBL" id="PLR83743.1"/>
    </source>
</evidence>
<dbReference type="AlphaFoldDB" id="A0A2N5GNA3"/>
<sequence>MEDQQQIQKRSRGPLALLSFNLFIIMVGIGLVIPILPFYVELFDANAQIMGLLVAVFSFMQFLFAPIWGRLSDKIGRKPLITVGLFGFAIAEFIFAFANGLWMLFLSRILAGTFGSALMPTAMAYVSDVTPPEKRGQGMGMLGAAMAFGIVIGPGIGGWLAEFDLSYPFIFAGIAATIAGVVSLLILPESYPQEKRTAEAVDSRSEGQLFLMKKALFSPVGFLLILVFIMSFGLANFQAIFGYYTMERYSYSPQQVGLIILITGIVGTVIQGGVVGKLVSKFGEERILTSSLLLSAVGFVIMTLATNFMWVLITTSIFFIGNSTLRPSLNSFISKLAGNRQGMIMGLNNSFLSLGNVAGPILAGTLYEWNIHIPYLFGAFVMIFGLVATKIWIAKKQKRAGLESQ</sequence>
<evidence type="ECO:0000256" key="5">
    <source>
        <dbReference type="ARBA" id="ARBA00023136"/>
    </source>
</evidence>
<feature type="transmembrane region" description="Helical" evidence="6">
    <location>
        <begin position="256"/>
        <end position="275"/>
    </location>
</feature>
<dbReference type="Proteomes" id="UP000235114">
    <property type="component" value="Unassembled WGS sequence"/>
</dbReference>
<feature type="transmembrane region" description="Helical" evidence="6">
    <location>
        <begin position="220"/>
        <end position="244"/>
    </location>
</feature>
<evidence type="ECO:0000256" key="3">
    <source>
        <dbReference type="ARBA" id="ARBA00022692"/>
    </source>
</evidence>
<protein>
    <submittedName>
        <fullName evidence="8">MFS transporter</fullName>
    </submittedName>
</protein>
<evidence type="ECO:0000256" key="1">
    <source>
        <dbReference type="ARBA" id="ARBA00004651"/>
    </source>
</evidence>
<dbReference type="EMBL" id="PGVD01000032">
    <property type="protein sequence ID" value="PLR96429.1"/>
    <property type="molecule type" value="Genomic_DNA"/>
</dbReference>
<evidence type="ECO:0000256" key="2">
    <source>
        <dbReference type="ARBA" id="ARBA00022448"/>
    </source>
</evidence>
<dbReference type="InterPro" id="IPR001958">
    <property type="entry name" value="Tet-R_TetA/multi-R_MdtG-like"/>
</dbReference>
<feature type="transmembrane region" description="Helical" evidence="6">
    <location>
        <begin position="138"/>
        <end position="161"/>
    </location>
</feature>
<evidence type="ECO:0000313" key="11">
    <source>
        <dbReference type="Proteomes" id="UP000235114"/>
    </source>
</evidence>
<keyword evidence="4 6" id="KW-1133">Transmembrane helix</keyword>
<gene>
    <name evidence="8" type="ORF">CU635_08350</name>
    <name evidence="9" type="ORF">CVD25_11930</name>
</gene>
<dbReference type="PROSITE" id="PS50850">
    <property type="entry name" value="MFS"/>
    <property type="match status" value="1"/>
</dbReference>
<dbReference type="EMBL" id="PGVA01000016">
    <property type="protein sequence ID" value="PLR83743.1"/>
    <property type="molecule type" value="Genomic_DNA"/>
</dbReference>
<dbReference type="PRINTS" id="PR01035">
    <property type="entry name" value="TCRTETA"/>
</dbReference>
<dbReference type="Gene3D" id="1.20.1250.20">
    <property type="entry name" value="MFS general substrate transporter like domains"/>
    <property type="match status" value="1"/>
</dbReference>
<dbReference type="InterPro" id="IPR011701">
    <property type="entry name" value="MFS"/>
</dbReference>
<keyword evidence="5 6" id="KW-0472">Membrane</keyword>
<feature type="transmembrane region" description="Helical" evidence="6">
    <location>
        <begin position="104"/>
        <end position="126"/>
    </location>
</feature>